<dbReference type="PRINTS" id="PR00385">
    <property type="entry name" value="P450"/>
</dbReference>
<dbReference type="SUPFAM" id="SSF48264">
    <property type="entry name" value="Cytochrome P450"/>
    <property type="match status" value="1"/>
</dbReference>
<dbReference type="CDD" id="cd20618">
    <property type="entry name" value="CYP71_clan"/>
    <property type="match status" value="1"/>
</dbReference>
<dbReference type="EMBL" id="OZ020114">
    <property type="protein sequence ID" value="CAK9266875.1"/>
    <property type="molecule type" value="Genomic_DNA"/>
</dbReference>
<dbReference type="PRINTS" id="PR00463">
    <property type="entry name" value="EP450I"/>
</dbReference>
<keyword evidence="7" id="KW-1185">Reference proteome</keyword>
<keyword evidence="5" id="KW-0349">Heme</keyword>
<reference evidence="6" key="1">
    <citation type="submission" date="2024-02" db="EMBL/GenBank/DDBJ databases">
        <authorList>
            <consortium name="ELIXIR-Norway"/>
            <consortium name="Elixir Norway"/>
        </authorList>
    </citation>
    <scope>NUCLEOTIDE SEQUENCE</scope>
</reference>
<dbReference type="InterPro" id="IPR017972">
    <property type="entry name" value="Cyt_P450_CS"/>
</dbReference>
<dbReference type="InterPro" id="IPR002401">
    <property type="entry name" value="Cyt_P450_E_grp-I"/>
</dbReference>
<dbReference type="InterPro" id="IPR001128">
    <property type="entry name" value="Cyt_P450"/>
</dbReference>
<dbReference type="PROSITE" id="PS00086">
    <property type="entry name" value="CYTOCHROME_P450"/>
    <property type="match status" value="1"/>
</dbReference>
<evidence type="ECO:0008006" key="8">
    <source>
        <dbReference type="Google" id="ProtNLM"/>
    </source>
</evidence>
<accession>A0ABP0WN12</accession>
<proteinExistence type="inferred from homology"/>
<comment type="similarity">
    <text evidence="1 5">Belongs to the cytochrome P450 family.</text>
</comment>
<dbReference type="PANTHER" id="PTHR47944">
    <property type="entry name" value="CYTOCHROME P450 98A9"/>
    <property type="match status" value="1"/>
</dbReference>
<evidence type="ECO:0000256" key="1">
    <source>
        <dbReference type="ARBA" id="ARBA00010617"/>
    </source>
</evidence>
<keyword evidence="2 5" id="KW-0479">Metal-binding</keyword>
<evidence type="ECO:0000313" key="6">
    <source>
        <dbReference type="EMBL" id="CAK9266875.1"/>
    </source>
</evidence>
<dbReference type="Proteomes" id="UP001497444">
    <property type="component" value="Chromosome 19"/>
</dbReference>
<protein>
    <recommendedName>
        <fullName evidence="8">Cytochrome P450</fullName>
    </recommendedName>
</protein>
<dbReference type="Gene3D" id="1.10.630.10">
    <property type="entry name" value="Cytochrome P450"/>
    <property type="match status" value="1"/>
</dbReference>
<keyword evidence="3 5" id="KW-0560">Oxidoreductase</keyword>
<evidence type="ECO:0000256" key="3">
    <source>
        <dbReference type="ARBA" id="ARBA00023002"/>
    </source>
</evidence>
<evidence type="ECO:0000256" key="5">
    <source>
        <dbReference type="RuleBase" id="RU000461"/>
    </source>
</evidence>
<sequence>MLTFNIGTIIIPTTLLLLYRAIHTRNFAIVVFYIFVQWFCHTQLKRPPGPFPIWPLVGNLFLLGKTPHQDLYKLSKTYGDIMELKLGSVRVVIISSPQMAEHVLKTHDHLLAYRPKSIISQSISYGGLTVGFSPQGDYWRQLRMIHASELFNAKSLRASKNVRDEETSSLIHDYFQDCKDEKPMDIYTRSRNASLNVMTRLLFGKRYLGSGPSIKEYEEFNDIIREEITILGVFNISDFVPILKPFDLQGIIPQLNNIRLKLDQIFDKIIQNHSREKDLNHSKDFLDVMFSFVESYGFGKKHGDNVIKAVINEIFGSIDTSIITIEWALAELLKHPKFMKKTQDELDDVIGQGRVIDESDIPQLKYLQAVVKETLRLHPPATLMIPHQNMEACEIGGYHILPETQIFVNLWAIHRHSSAYENPLEFNPDRFLQTNVDLKGKHFELLPFGSGRRMCPAMLLGLIVVQMQLARLLHSFTWKLPKGENPQDMDMGEVFGLTTRKAIPLHAIAIARLPQNLYLAPQFT</sequence>
<dbReference type="Pfam" id="PF00067">
    <property type="entry name" value="p450"/>
    <property type="match status" value="1"/>
</dbReference>
<keyword evidence="4 5" id="KW-0408">Iron</keyword>
<evidence type="ECO:0000256" key="4">
    <source>
        <dbReference type="ARBA" id="ARBA00023004"/>
    </source>
</evidence>
<keyword evidence="5" id="KW-0503">Monooxygenase</keyword>
<name>A0ABP0WN12_9BRYO</name>
<gene>
    <name evidence="6" type="ORF">CSSPJE1EN1_LOCUS12353</name>
</gene>
<dbReference type="InterPro" id="IPR036396">
    <property type="entry name" value="Cyt_P450_sf"/>
</dbReference>
<evidence type="ECO:0000313" key="7">
    <source>
        <dbReference type="Proteomes" id="UP001497444"/>
    </source>
</evidence>
<evidence type="ECO:0000256" key="2">
    <source>
        <dbReference type="ARBA" id="ARBA00022723"/>
    </source>
</evidence>
<organism evidence="6 7">
    <name type="scientific">Sphagnum jensenii</name>
    <dbReference type="NCBI Taxonomy" id="128206"/>
    <lineage>
        <taxon>Eukaryota</taxon>
        <taxon>Viridiplantae</taxon>
        <taxon>Streptophyta</taxon>
        <taxon>Embryophyta</taxon>
        <taxon>Bryophyta</taxon>
        <taxon>Sphagnophytina</taxon>
        <taxon>Sphagnopsida</taxon>
        <taxon>Sphagnales</taxon>
        <taxon>Sphagnaceae</taxon>
        <taxon>Sphagnum</taxon>
    </lineage>
</organism>
<dbReference type="PANTHER" id="PTHR47944:SF4">
    <property type="entry name" value="OS09G0441700 PROTEIN"/>
    <property type="match status" value="1"/>
</dbReference>